<comment type="caution">
    <text evidence="2">The sequence shown here is derived from an EMBL/GenBank/DDBJ whole genome shotgun (WGS) entry which is preliminary data.</text>
</comment>
<evidence type="ECO:0008006" key="4">
    <source>
        <dbReference type="Google" id="ProtNLM"/>
    </source>
</evidence>
<dbReference type="EMBL" id="MNCJ02000319">
    <property type="protein sequence ID" value="KAF5810976.1"/>
    <property type="molecule type" value="Genomic_DNA"/>
</dbReference>
<reference evidence="2" key="2">
    <citation type="submission" date="2020-06" db="EMBL/GenBank/DDBJ databases">
        <title>Helianthus annuus Genome sequencing and assembly Release 2.</title>
        <authorList>
            <person name="Gouzy J."/>
            <person name="Langlade N."/>
            <person name="Munos S."/>
        </authorList>
    </citation>
    <scope>NUCLEOTIDE SEQUENCE</scope>
    <source>
        <tissue evidence="2">Leaves</tissue>
    </source>
</reference>
<protein>
    <recommendedName>
        <fullName evidence="4">Transmembrane protein</fullName>
    </recommendedName>
</protein>
<dbReference type="Proteomes" id="UP000215914">
    <property type="component" value="Unassembled WGS sequence"/>
</dbReference>
<keyword evidence="1" id="KW-0732">Signal</keyword>
<gene>
    <name evidence="2" type="ORF">HanXRQr2_Chr04g0176001</name>
</gene>
<keyword evidence="3" id="KW-1185">Reference proteome</keyword>
<dbReference type="AlphaFoldDB" id="A0A9K3J9S8"/>
<dbReference type="Gramene" id="mRNA:HanXRQr2_Chr04g0176001">
    <property type="protein sequence ID" value="CDS:HanXRQr2_Chr04g0176001.1"/>
    <property type="gene ID" value="HanXRQr2_Chr04g0176001"/>
</dbReference>
<proteinExistence type="predicted"/>
<accession>A0A9K3J9S8</accession>
<evidence type="ECO:0000313" key="2">
    <source>
        <dbReference type="EMBL" id="KAF5810976.1"/>
    </source>
</evidence>
<evidence type="ECO:0000313" key="3">
    <source>
        <dbReference type="Proteomes" id="UP000215914"/>
    </source>
</evidence>
<feature type="chain" id="PRO_5039910771" description="Transmembrane protein" evidence="1">
    <location>
        <begin position="17"/>
        <end position="114"/>
    </location>
</feature>
<sequence>MLIFIWGFVVWLLIEEEEEDLTDSWSFGGGLADRDDVLAVESLIVVSFGCLRYVSQERERRVDGFTIFFLGIYWMYGILPMRERNTFFWGLTKVIVCCRDLSQMLKKMAAMFDF</sequence>
<evidence type="ECO:0000256" key="1">
    <source>
        <dbReference type="SAM" id="SignalP"/>
    </source>
</evidence>
<feature type="signal peptide" evidence="1">
    <location>
        <begin position="1"/>
        <end position="16"/>
    </location>
</feature>
<organism evidence="2 3">
    <name type="scientific">Helianthus annuus</name>
    <name type="common">Common sunflower</name>
    <dbReference type="NCBI Taxonomy" id="4232"/>
    <lineage>
        <taxon>Eukaryota</taxon>
        <taxon>Viridiplantae</taxon>
        <taxon>Streptophyta</taxon>
        <taxon>Embryophyta</taxon>
        <taxon>Tracheophyta</taxon>
        <taxon>Spermatophyta</taxon>
        <taxon>Magnoliopsida</taxon>
        <taxon>eudicotyledons</taxon>
        <taxon>Gunneridae</taxon>
        <taxon>Pentapetalae</taxon>
        <taxon>asterids</taxon>
        <taxon>campanulids</taxon>
        <taxon>Asterales</taxon>
        <taxon>Asteraceae</taxon>
        <taxon>Asteroideae</taxon>
        <taxon>Heliantheae alliance</taxon>
        <taxon>Heliantheae</taxon>
        <taxon>Helianthus</taxon>
    </lineage>
</organism>
<name>A0A9K3J9S8_HELAN</name>
<reference evidence="2" key="1">
    <citation type="journal article" date="2017" name="Nature">
        <title>The sunflower genome provides insights into oil metabolism, flowering and Asterid evolution.</title>
        <authorList>
            <person name="Badouin H."/>
            <person name="Gouzy J."/>
            <person name="Grassa C.J."/>
            <person name="Murat F."/>
            <person name="Staton S.E."/>
            <person name="Cottret L."/>
            <person name="Lelandais-Briere C."/>
            <person name="Owens G.L."/>
            <person name="Carrere S."/>
            <person name="Mayjonade B."/>
            <person name="Legrand L."/>
            <person name="Gill N."/>
            <person name="Kane N.C."/>
            <person name="Bowers J.E."/>
            <person name="Hubner S."/>
            <person name="Bellec A."/>
            <person name="Berard A."/>
            <person name="Berges H."/>
            <person name="Blanchet N."/>
            <person name="Boniface M.C."/>
            <person name="Brunel D."/>
            <person name="Catrice O."/>
            <person name="Chaidir N."/>
            <person name="Claudel C."/>
            <person name="Donnadieu C."/>
            <person name="Faraut T."/>
            <person name="Fievet G."/>
            <person name="Helmstetter N."/>
            <person name="King M."/>
            <person name="Knapp S.J."/>
            <person name="Lai Z."/>
            <person name="Le Paslier M.C."/>
            <person name="Lippi Y."/>
            <person name="Lorenzon L."/>
            <person name="Mandel J.R."/>
            <person name="Marage G."/>
            <person name="Marchand G."/>
            <person name="Marquand E."/>
            <person name="Bret-Mestries E."/>
            <person name="Morien E."/>
            <person name="Nambeesan S."/>
            <person name="Nguyen T."/>
            <person name="Pegot-Espagnet P."/>
            <person name="Pouilly N."/>
            <person name="Raftis F."/>
            <person name="Sallet E."/>
            <person name="Schiex T."/>
            <person name="Thomas J."/>
            <person name="Vandecasteele C."/>
            <person name="Vares D."/>
            <person name="Vear F."/>
            <person name="Vautrin S."/>
            <person name="Crespi M."/>
            <person name="Mangin B."/>
            <person name="Burke J.M."/>
            <person name="Salse J."/>
            <person name="Munos S."/>
            <person name="Vincourt P."/>
            <person name="Rieseberg L.H."/>
            <person name="Langlade N.B."/>
        </authorList>
    </citation>
    <scope>NUCLEOTIDE SEQUENCE</scope>
    <source>
        <tissue evidence="2">Leaves</tissue>
    </source>
</reference>